<organism evidence="1">
    <name type="scientific">uncultured Desulfobacteraceae bacterium</name>
    <dbReference type="NCBI Taxonomy" id="218296"/>
    <lineage>
        <taxon>Bacteria</taxon>
        <taxon>Pseudomonadati</taxon>
        <taxon>Thermodesulfobacteriota</taxon>
        <taxon>Desulfobacteria</taxon>
        <taxon>Desulfobacterales</taxon>
        <taxon>Desulfobacteraceae</taxon>
        <taxon>environmental samples</taxon>
    </lineage>
</organism>
<evidence type="ECO:0000313" key="1">
    <source>
        <dbReference type="EMBL" id="VEN73087.1"/>
    </source>
</evidence>
<gene>
    <name evidence="1" type="ORF">EPICR_110055</name>
</gene>
<proteinExistence type="predicted"/>
<sequence>MEKLKTFTPRQVEVVKNAAAMAEELASDFFKMSASQWLKRRYDIKTSKDLSKNEIIQGPFAQIIRYSGRRRGDCLGSSAYDFYKICVQDHSILTVLEQFSDMKLFPFALYIIIHELVHIIRFSRFLQNFDASPDEIHDEEVRVHELTADILKDVRTPGIGDVVKFYRKWRVPMESSRL</sequence>
<reference evidence="1" key="1">
    <citation type="submission" date="2019-01" db="EMBL/GenBank/DDBJ databases">
        <authorList>
            <consortium name="Genoscope - CEA"/>
            <person name="William W."/>
        </authorList>
    </citation>
    <scope>NUCLEOTIDE SEQUENCE</scope>
    <source>
        <strain evidence="1">CR-1</strain>
    </source>
</reference>
<protein>
    <submittedName>
        <fullName evidence="1">Uncharacterized protein</fullName>
    </submittedName>
</protein>
<name>A0A484HF08_9BACT</name>
<accession>A0A484HF08</accession>
<dbReference type="AlphaFoldDB" id="A0A484HF08"/>
<dbReference type="EMBL" id="CAACVI010000003">
    <property type="protein sequence ID" value="VEN73087.1"/>
    <property type="molecule type" value="Genomic_DNA"/>
</dbReference>